<keyword evidence="1" id="KW-0732">Signal</keyword>
<gene>
    <name evidence="2" type="ORF">PVAP13_4NG271211</name>
</gene>
<comment type="caution">
    <text evidence="2">The sequence shown here is derived from an EMBL/GenBank/DDBJ whole genome shotgun (WGS) entry which is preliminary data.</text>
</comment>
<reference evidence="2" key="1">
    <citation type="submission" date="2020-05" db="EMBL/GenBank/DDBJ databases">
        <title>WGS assembly of Panicum virgatum.</title>
        <authorList>
            <person name="Lovell J.T."/>
            <person name="Jenkins J."/>
            <person name="Shu S."/>
            <person name="Juenger T.E."/>
            <person name="Schmutz J."/>
        </authorList>
    </citation>
    <scope>NUCLEOTIDE SEQUENCE</scope>
    <source>
        <strain evidence="2">AP13</strain>
    </source>
</reference>
<dbReference type="EMBL" id="CM029044">
    <property type="protein sequence ID" value="KAG2607758.1"/>
    <property type="molecule type" value="Genomic_DNA"/>
</dbReference>
<evidence type="ECO:0000313" key="2">
    <source>
        <dbReference type="EMBL" id="KAG2607758.1"/>
    </source>
</evidence>
<accession>A0A8T0TDN7</accession>
<keyword evidence="3" id="KW-1185">Reference proteome</keyword>
<organism evidence="2 3">
    <name type="scientific">Panicum virgatum</name>
    <name type="common">Blackwell switchgrass</name>
    <dbReference type="NCBI Taxonomy" id="38727"/>
    <lineage>
        <taxon>Eukaryota</taxon>
        <taxon>Viridiplantae</taxon>
        <taxon>Streptophyta</taxon>
        <taxon>Embryophyta</taxon>
        <taxon>Tracheophyta</taxon>
        <taxon>Spermatophyta</taxon>
        <taxon>Magnoliopsida</taxon>
        <taxon>Liliopsida</taxon>
        <taxon>Poales</taxon>
        <taxon>Poaceae</taxon>
        <taxon>PACMAD clade</taxon>
        <taxon>Panicoideae</taxon>
        <taxon>Panicodae</taxon>
        <taxon>Paniceae</taxon>
        <taxon>Panicinae</taxon>
        <taxon>Panicum</taxon>
        <taxon>Panicum sect. Hiantes</taxon>
    </lineage>
</organism>
<name>A0A8T0TDN7_PANVG</name>
<protein>
    <submittedName>
        <fullName evidence="2">Uncharacterized protein</fullName>
    </submittedName>
</protein>
<feature type="signal peptide" evidence="1">
    <location>
        <begin position="1"/>
        <end position="21"/>
    </location>
</feature>
<evidence type="ECO:0000256" key="1">
    <source>
        <dbReference type="SAM" id="SignalP"/>
    </source>
</evidence>
<feature type="chain" id="PRO_5035914068" evidence="1">
    <location>
        <begin position="22"/>
        <end position="58"/>
    </location>
</feature>
<evidence type="ECO:0000313" key="3">
    <source>
        <dbReference type="Proteomes" id="UP000823388"/>
    </source>
</evidence>
<sequence>MLGPLWAASLSVAWWAVATQAASNAATQQLSSITLVPPRQTMEEGHRWCPIKWDGVEA</sequence>
<dbReference type="Proteomes" id="UP000823388">
    <property type="component" value="Chromosome 4N"/>
</dbReference>
<dbReference type="AlphaFoldDB" id="A0A8T0TDN7"/>
<proteinExistence type="predicted"/>